<evidence type="ECO:0000313" key="2">
    <source>
        <dbReference type="Proteomes" id="UP000824533"/>
    </source>
</evidence>
<comment type="caution">
    <text evidence="1">The sequence shown here is derived from an EMBL/GenBank/DDBJ whole genome shotgun (WGS) entry which is preliminary data.</text>
</comment>
<organism evidence="1 2">
    <name type="scientific">Dendrolimus kikuchii</name>
    <dbReference type="NCBI Taxonomy" id="765133"/>
    <lineage>
        <taxon>Eukaryota</taxon>
        <taxon>Metazoa</taxon>
        <taxon>Ecdysozoa</taxon>
        <taxon>Arthropoda</taxon>
        <taxon>Hexapoda</taxon>
        <taxon>Insecta</taxon>
        <taxon>Pterygota</taxon>
        <taxon>Neoptera</taxon>
        <taxon>Endopterygota</taxon>
        <taxon>Lepidoptera</taxon>
        <taxon>Glossata</taxon>
        <taxon>Ditrysia</taxon>
        <taxon>Bombycoidea</taxon>
        <taxon>Lasiocampidae</taxon>
        <taxon>Dendrolimus</taxon>
    </lineage>
</organism>
<evidence type="ECO:0000313" key="1">
    <source>
        <dbReference type="EMBL" id="KAJ0175545.1"/>
    </source>
</evidence>
<protein>
    <submittedName>
        <fullName evidence="1">Uncharacterized protein</fullName>
    </submittedName>
</protein>
<name>A0ACC1CV95_9NEOP</name>
<reference evidence="1 2" key="1">
    <citation type="journal article" date="2021" name="Front. Genet.">
        <title>Chromosome-Level Genome Assembly Reveals Significant Gene Expansion in the Toll and IMD Signaling Pathways of Dendrolimus kikuchii.</title>
        <authorList>
            <person name="Zhou J."/>
            <person name="Wu P."/>
            <person name="Xiong Z."/>
            <person name="Liu N."/>
            <person name="Zhao N."/>
            <person name="Ji M."/>
            <person name="Qiu Y."/>
            <person name="Yang B."/>
        </authorList>
    </citation>
    <scope>NUCLEOTIDE SEQUENCE [LARGE SCALE GENOMIC DNA]</scope>
    <source>
        <strain evidence="1">Ann1</strain>
    </source>
</reference>
<sequence length="297" mass="34428">MATVSNLKKQRTVSRRLFTLSYNTCIDKLSKGEIHEVRAILTTLNDRAKQMFEIEEKFKYAVLDLDLSEEETFKELDLEGFYQRETDYTLLKTRCEKLLRTESDEVSEFGNVNTLFNNKSSDKPQTTQRKFQLPTLELKQFDGDITNWLGFWGQFKKIDSDVFIDDDDKFQYLLKATEPGSSARELVESFPPSGPNYHKALEQMKARFAKDEILIQCYVRKLLDIVLSQGNCSDFSDLRTLYDKLNTQLRALETLGVTSEKYAAMLYPLVESAIPESTLRVWQRIPKNPIRISCNSC</sequence>
<dbReference type="EMBL" id="CM034401">
    <property type="protein sequence ID" value="KAJ0175545.1"/>
    <property type="molecule type" value="Genomic_DNA"/>
</dbReference>
<accession>A0ACC1CV95</accession>
<keyword evidence="2" id="KW-1185">Reference proteome</keyword>
<gene>
    <name evidence="1" type="ORF">K1T71_008704</name>
</gene>
<proteinExistence type="predicted"/>
<dbReference type="Proteomes" id="UP000824533">
    <property type="component" value="Linkage Group LG15"/>
</dbReference>